<evidence type="ECO:0000256" key="7">
    <source>
        <dbReference type="ARBA" id="ARBA00022777"/>
    </source>
</evidence>
<dbReference type="Gene3D" id="3.40.50.300">
    <property type="entry name" value="P-loop containing nucleotide triphosphate hydrolases"/>
    <property type="match status" value="1"/>
</dbReference>
<dbReference type="Gene3D" id="3.80.10.10">
    <property type="entry name" value="Ribonuclease Inhibitor"/>
    <property type="match status" value="2"/>
</dbReference>
<evidence type="ECO:0000256" key="1">
    <source>
        <dbReference type="ARBA" id="ARBA00012513"/>
    </source>
</evidence>
<evidence type="ECO:0000256" key="5">
    <source>
        <dbReference type="ARBA" id="ARBA00022737"/>
    </source>
</evidence>
<keyword evidence="2" id="KW-0723">Serine/threonine-protein kinase</keyword>
<dbReference type="GO" id="GO:0005524">
    <property type="term" value="F:ATP binding"/>
    <property type="evidence" value="ECO:0007669"/>
    <property type="project" value="UniProtKB-KW"/>
</dbReference>
<keyword evidence="6" id="KW-0547">Nucleotide-binding</keyword>
<dbReference type="InterPro" id="IPR001611">
    <property type="entry name" value="Leu-rich_rpt"/>
</dbReference>
<dbReference type="Gene3D" id="1.10.533.10">
    <property type="entry name" value="Death Domain, Fas"/>
    <property type="match status" value="1"/>
</dbReference>
<dbReference type="Pfam" id="PF00531">
    <property type="entry name" value="Death"/>
    <property type="match status" value="1"/>
</dbReference>
<reference evidence="16" key="1">
    <citation type="submission" date="2025-08" db="UniProtKB">
        <authorList>
            <consortium name="RefSeq"/>
        </authorList>
    </citation>
    <scope>IDENTIFICATION</scope>
    <source>
        <tissue evidence="16">Gonad</tissue>
    </source>
</reference>
<dbReference type="InterPro" id="IPR020859">
    <property type="entry name" value="ROC"/>
</dbReference>
<dbReference type="InterPro" id="IPR057263">
    <property type="entry name" value="COR-B"/>
</dbReference>
<feature type="domain" description="Roc" evidence="14">
    <location>
        <begin position="458"/>
        <end position="682"/>
    </location>
</feature>
<dbReference type="Gene3D" id="1.10.10.10">
    <property type="entry name" value="Winged helix-like DNA-binding domain superfamily/Winged helix DNA-binding domain"/>
    <property type="match status" value="1"/>
</dbReference>
<dbReference type="InterPro" id="IPR032171">
    <property type="entry name" value="COR-A"/>
</dbReference>
<dbReference type="InterPro" id="IPR032675">
    <property type="entry name" value="LRR_dom_sf"/>
</dbReference>
<sequence>MIRQSEVKDHVPQSGLVDESRVEDVSPQQEEQDTLKCPICSRENCDEDHESTFLFNVDQYKDHSNDEHIKLTGEPVEGQSFAIFKEIKHFKRLRTVTIIGFKLDECSLSHLFQCTTIRSLKLSQCQLAQVPRSLANLKDLEILDLSHNRLVTLPSWPIRLMPCLKSLNVSHNKITVIGRVVKTLRALNALDLCYNDIEEIPFEILEMESLEAFSCSNNKIQVLPPLDPANVSQNIEFVDLSNNKICEGPSSLLLIRTLKTLLLGGNQITTLPSDLDLNNLSPMLRVIDLSDNRLKDIPLPLCFLPSLEELDLKQNKINTISANVRSCKSLSVLDVSRNRLNEIPSHVTGLPSLVEIHASNNQINSVSPLQRDESSVLEVIDLASNSLFYFPEALIQMERLKKVDLSYNGIRHIPESIMGMRKDVKLYLRYNPIIDPPLQVCQAGLSAIQAFYEDLTTESSITQCLKTLFLGAYEAGKTSLVRALQMNRSSLTKPEERTHGIDIAELLLSAPNTPDITLSVWDFAGQETYYITHQFFLSAKALVLLIVDLKKYDSVIFDSTCGKWLENMIAKVGNPVVIPVVTHIDKLSGVEVRDRCDDLARKLADQERTRIEDLRRQLKRINESHLGPEAVVQTVKDRKKQIESLLEKMPTIHPKPVPVSSAESLEGTQYLKQVILNYAVNKEYFPEVGRPVPKAWADTEACVERKGKELSFPYMTWDEFTALLKENVPNLQPESRIKTVAQYLHDTGKILWYSEIESLRNHVFLKPSSLVDIFRKVIRHDLETVINYSSDPCYREAEISQGEFQKMKNDLIEKGILHTKLLRCLWSDVEKNCRSGTFNAIFQVLIELMRQFDLCYDIEEQQERELLPRERVLRSEALPQSSQRLLLPWHIKDDMGDMAKAQWESGESPIISLQYQFPSFIPPGLFARLTVRAHRPKHNLHFVLHWKTGTLCKHKRYRIMVLLKYEAEGQAVSLSARPESPQHAADVTVNNLWETLKPLSMEVEDLLKQWPGVWFDRLTVCPKCHQPSFPGNWLHPSSTQPEEICSLCHERVSVEFLMPPTPPSLDNIRVSDRQLLRVAKKLGAEWESLAIHMGFTPADVYKFKYNHPHNMEQQIFTMLTTWRNRKGGNSTRQNLQRYLREAKVDHDTISSLDDYEIPEIVLG</sequence>
<evidence type="ECO:0000256" key="8">
    <source>
        <dbReference type="ARBA" id="ARBA00022840"/>
    </source>
</evidence>
<gene>
    <name evidence="16" type="primary">LOC109481547</name>
</gene>
<evidence type="ECO:0000256" key="2">
    <source>
        <dbReference type="ARBA" id="ARBA00022527"/>
    </source>
</evidence>
<proteinExistence type="predicted"/>
<evidence type="ECO:0000256" key="12">
    <source>
        <dbReference type="SAM" id="MobiDB-lite"/>
    </source>
</evidence>
<dbReference type="AlphaFoldDB" id="A0A6P4ZSA5"/>
<dbReference type="InterPro" id="IPR011029">
    <property type="entry name" value="DEATH-like_dom_sf"/>
</dbReference>
<comment type="catalytic activity">
    <reaction evidence="11">
        <text>L-seryl-[protein] + ATP = O-phospho-L-seryl-[protein] + ADP + H(+)</text>
        <dbReference type="Rhea" id="RHEA:17989"/>
        <dbReference type="Rhea" id="RHEA-COMP:9863"/>
        <dbReference type="Rhea" id="RHEA-COMP:11604"/>
        <dbReference type="ChEBI" id="CHEBI:15378"/>
        <dbReference type="ChEBI" id="CHEBI:29999"/>
        <dbReference type="ChEBI" id="CHEBI:30616"/>
        <dbReference type="ChEBI" id="CHEBI:83421"/>
        <dbReference type="ChEBI" id="CHEBI:456216"/>
        <dbReference type="EC" id="2.7.11.1"/>
    </reaction>
</comment>
<dbReference type="Gene3D" id="3.30.310.200">
    <property type="match status" value="1"/>
</dbReference>
<dbReference type="GeneID" id="109481547"/>
<dbReference type="KEGG" id="bbel:109481547"/>
<protein>
    <recommendedName>
        <fullName evidence="1">non-specific serine/threonine protein kinase</fullName>
        <ecNumber evidence="1">2.7.11.1</ecNumber>
    </recommendedName>
</protein>
<dbReference type="PROSITE" id="PS50017">
    <property type="entry name" value="DEATH_DOMAIN"/>
    <property type="match status" value="1"/>
</dbReference>
<dbReference type="RefSeq" id="XP_019639698.1">
    <property type="nucleotide sequence ID" value="XM_019784139.1"/>
</dbReference>
<feature type="compositionally biased region" description="Basic and acidic residues" evidence="12">
    <location>
        <begin position="1"/>
        <end position="11"/>
    </location>
</feature>
<evidence type="ECO:0000313" key="16">
    <source>
        <dbReference type="RefSeq" id="XP_019639698.1"/>
    </source>
</evidence>
<dbReference type="Proteomes" id="UP000515135">
    <property type="component" value="Unplaced"/>
</dbReference>
<keyword evidence="15" id="KW-1185">Reference proteome</keyword>
<accession>A0A6P4ZSA5</accession>
<evidence type="ECO:0000256" key="10">
    <source>
        <dbReference type="ARBA" id="ARBA00047899"/>
    </source>
</evidence>
<dbReference type="GO" id="GO:0004674">
    <property type="term" value="F:protein serine/threonine kinase activity"/>
    <property type="evidence" value="ECO:0007669"/>
    <property type="project" value="UniProtKB-KW"/>
</dbReference>
<keyword evidence="3" id="KW-0433">Leucine-rich repeat</keyword>
<dbReference type="SUPFAM" id="SSF47986">
    <property type="entry name" value="DEATH domain"/>
    <property type="match status" value="1"/>
</dbReference>
<organism evidence="15 16">
    <name type="scientific">Branchiostoma belcheri</name>
    <name type="common">Amphioxus</name>
    <dbReference type="NCBI Taxonomy" id="7741"/>
    <lineage>
        <taxon>Eukaryota</taxon>
        <taxon>Metazoa</taxon>
        <taxon>Chordata</taxon>
        <taxon>Cephalochordata</taxon>
        <taxon>Leptocardii</taxon>
        <taxon>Amphioxiformes</taxon>
        <taxon>Branchiostomatidae</taxon>
        <taxon>Branchiostoma</taxon>
    </lineage>
</organism>
<evidence type="ECO:0000256" key="9">
    <source>
        <dbReference type="ARBA" id="ARBA00023134"/>
    </source>
</evidence>
<dbReference type="GO" id="GO:0009966">
    <property type="term" value="P:regulation of signal transduction"/>
    <property type="evidence" value="ECO:0007669"/>
    <property type="project" value="UniProtKB-ARBA"/>
</dbReference>
<comment type="catalytic activity">
    <reaction evidence="10">
        <text>L-threonyl-[protein] + ATP = O-phospho-L-threonyl-[protein] + ADP + H(+)</text>
        <dbReference type="Rhea" id="RHEA:46608"/>
        <dbReference type="Rhea" id="RHEA-COMP:11060"/>
        <dbReference type="Rhea" id="RHEA-COMP:11605"/>
        <dbReference type="ChEBI" id="CHEBI:15378"/>
        <dbReference type="ChEBI" id="CHEBI:30013"/>
        <dbReference type="ChEBI" id="CHEBI:30616"/>
        <dbReference type="ChEBI" id="CHEBI:61977"/>
        <dbReference type="ChEBI" id="CHEBI:456216"/>
        <dbReference type="EC" id="2.7.11.1"/>
    </reaction>
</comment>
<dbReference type="EC" id="2.7.11.1" evidence="1"/>
<dbReference type="OrthoDB" id="676979at2759"/>
<name>A0A6P4ZSA5_BRABE</name>
<dbReference type="Pfam" id="PF13855">
    <property type="entry name" value="LRR_8"/>
    <property type="match status" value="2"/>
</dbReference>
<dbReference type="SUPFAM" id="SSF52540">
    <property type="entry name" value="P-loop containing nucleoside triphosphate hydrolases"/>
    <property type="match status" value="1"/>
</dbReference>
<evidence type="ECO:0000256" key="3">
    <source>
        <dbReference type="ARBA" id="ARBA00022614"/>
    </source>
</evidence>
<dbReference type="InterPro" id="IPR027417">
    <property type="entry name" value="P-loop_NTPase"/>
</dbReference>
<dbReference type="PANTHER" id="PTHR48051">
    <property type="match status" value="1"/>
</dbReference>
<keyword evidence="5" id="KW-0677">Repeat</keyword>
<dbReference type="SUPFAM" id="SSF52058">
    <property type="entry name" value="L domain-like"/>
    <property type="match status" value="1"/>
</dbReference>
<feature type="region of interest" description="Disordered" evidence="12">
    <location>
        <begin position="1"/>
        <end position="31"/>
    </location>
</feature>
<evidence type="ECO:0000259" key="13">
    <source>
        <dbReference type="PROSITE" id="PS50017"/>
    </source>
</evidence>
<keyword evidence="7" id="KW-0418">Kinase</keyword>
<dbReference type="Pfam" id="PF16095">
    <property type="entry name" value="COR-A"/>
    <property type="match status" value="1"/>
</dbReference>
<dbReference type="InterPro" id="IPR036388">
    <property type="entry name" value="WH-like_DNA-bd_sf"/>
</dbReference>
<dbReference type="SMART" id="SM00369">
    <property type="entry name" value="LRR_TYP"/>
    <property type="match status" value="8"/>
</dbReference>
<evidence type="ECO:0000256" key="11">
    <source>
        <dbReference type="ARBA" id="ARBA00048679"/>
    </source>
</evidence>
<evidence type="ECO:0000256" key="6">
    <source>
        <dbReference type="ARBA" id="ARBA00022741"/>
    </source>
</evidence>
<feature type="domain" description="Death" evidence="13">
    <location>
        <begin position="1071"/>
        <end position="1143"/>
    </location>
</feature>
<dbReference type="InterPro" id="IPR000488">
    <property type="entry name" value="Death_dom"/>
</dbReference>
<evidence type="ECO:0000313" key="15">
    <source>
        <dbReference type="Proteomes" id="UP000515135"/>
    </source>
</evidence>
<keyword evidence="9" id="KW-0342">GTP-binding</keyword>
<dbReference type="PANTHER" id="PTHR48051:SF45">
    <property type="entry name" value="LEUCINE-RICH REPEAT PROTEIN SHOC-2-LIKE"/>
    <property type="match status" value="1"/>
</dbReference>
<dbReference type="PROSITE" id="PS51424">
    <property type="entry name" value="ROC"/>
    <property type="match status" value="1"/>
</dbReference>
<evidence type="ECO:0000256" key="4">
    <source>
        <dbReference type="ARBA" id="ARBA00022679"/>
    </source>
</evidence>
<dbReference type="InterPro" id="IPR050216">
    <property type="entry name" value="LRR_domain-containing"/>
</dbReference>
<dbReference type="Pfam" id="PF25497">
    <property type="entry name" value="COR-B"/>
    <property type="match status" value="1"/>
</dbReference>
<keyword evidence="4" id="KW-0808">Transferase</keyword>
<evidence type="ECO:0000259" key="14">
    <source>
        <dbReference type="PROSITE" id="PS51424"/>
    </source>
</evidence>
<dbReference type="PROSITE" id="PS51450">
    <property type="entry name" value="LRR"/>
    <property type="match status" value="4"/>
</dbReference>
<dbReference type="GO" id="GO:0007165">
    <property type="term" value="P:signal transduction"/>
    <property type="evidence" value="ECO:0007669"/>
    <property type="project" value="InterPro"/>
</dbReference>
<dbReference type="Gene3D" id="3.30.70.1390">
    <property type="entry name" value="ROC domain from the Parkinson's disease-associated leucine-rich repeat kinase 2"/>
    <property type="match status" value="1"/>
</dbReference>
<dbReference type="SMART" id="SM00005">
    <property type="entry name" value="DEATH"/>
    <property type="match status" value="1"/>
</dbReference>
<dbReference type="InterPro" id="IPR003591">
    <property type="entry name" value="Leu-rich_rpt_typical-subtyp"/>
</dbReference>
<keyword evidence="8" id="KW-0067">ATP-binding</keyword>
<dbReference type="Pfam" id="PF08477">
    <property type="entry name" value="Roc"/>
    <property type="match status" value="1"/>
</dbReference>
<dbReference type="SMART" id="SM00364">
    <property type="entry name" value="LRR_BAC"/>
    <property type="match status" value="8"/>
</dbReference>
<dbReference type="GO" id="GO:0005737">
    <property type="term" value="C:cytoplasm"/>
    <property type="evidence" value="ECO:0007669"/>
    <property type="project" value="TreeGrafter"/>
</dbReference>